<evidence type="ECO:0000256" key="3">
    <source>
        <dbReference type="ARBA" id="ARBA00022827"/>
    </source>
</evidence>
<dbReference type="GO" id="GO:0050660">
    <property type="term" value="F:flavin adenine dinucleotide binding"/>
    <property type="evidence" value="ECO:0007669"/>
    <property type="project" value="TreeGrafter"/>
</dbReference>
<keyword evidence="8" id="KW-1185">Reference proteome</keyword>
<dbReference type="EMBL" id="ML978066">
    <property type="protein sequence ID" value="KAF2021334.1"/>
    <property type="molecule type" value="Genomic_DNA"/>
</dbReference>
<comment type="similarity">
    <text evidence="1">Belongs to the FAD-dependent oxidoreductase family.</text>
</comment>
<evidence type="ECO:0000313" key="8">
    <source>
        <dbReference type="Proteomes" id="UP000799778"/>
    </source>
</evidence>
<dbReference type="InterPro" id="IPR023753">
    <property type="entry name" value="FAD/NAD-binding_dom"/>
</dbReference>
<keyword evidence="2" id="KW-0285">Flavoprotein</keyword>
<evidence type="ECO:0000256" key="4">
    <source>
        <dbReference type="ARBA" id="ARBA00023002"/>
    </source>
</evidence>
<evidence type="ECO:0000256" key="1">
    <source>
        <dbReference type="ARBA" id="ARBA00006442"/>
    </source>
</evidence>
<dbReference type="Pfam" id="PF07992">
    <property type="entry name" value="Pyr_redox_2"/>
    <property type="match status" value="1"/>
</dbReference>
<evidence type="ECO:0000256" key="5">
    <source>
        <dbReference type="SAM" id="MobiDB-lite"/>
    </source>
</evidence>
<proteinExistence type="inferred from homology"/>
<evidence type="ECO:0000313" key="7">
    <source>
        <dbReference type="EMBL" id="KAF2021334.1"/>
    </source>
</evidence>
<dbReference type="GO" id="GO:0004174">
    <property type="term" value="F:electron-transferring-flavoprotein dehydrogenase activity"/>
    <property type="evidence" value="ECO:0007669"/>
    <property type="project" value="TreeGrafter"/>
</dbReference>
<dbReference type="OrthoDB" id="202203at2759"/>
<feature type="domain" description="FAD/NAD(P)-binding" evidence="6">
    <location>
        <begin position="7"/>
        <end position="403"/>
    </location>
</feature>
<dbReference type="SUPFAM" id="SSF51905">
    <property type="entry name" value="FAD/NAD(P)-binding domain"/>
    <property type="match status" value="1"/>
</dbReference>
<dbReference type="InterPro" id="IPR036188">
    <property type="entry name" value="FAD/NAD-bd_sf"/>
</dbReference>
<accession>A0A6A5Y9R9</accession>
<dbReference type="Proteomes" id="UP000799778">
    <property type="component" value="Unassembled WGS sequence"/>
</dbReference>
<feature type="region of interest" description="Disordered" evidence="5">
    <location>
        <begin position="266"/>
        <end position="288"/>
    </location>
</feature>
<keyword evidence="4" id="KW-0560">Oxidoreductase</keyword>
<dbReference type="PRINTS" id="PR00368">
    <property type="entry name" value="FADPNR"/>
</dbReference>
<dbReference type="GeneID" id="54288927"/>
<evidence type="ECO:0000259" key="6">
    <source>
        <dbReference type="Pfam" id="PF07992"/>
    </source>
</evidence>
<feature type="compositionally biased region" description="Pro residues" evidence="5">
    <location>
        <begin position="274"/>
        <end position="284"/>
    </location>
</feature>
<dbReference type="RefSeq" id="XP_033389673.1">
    <property type="nucleotide sequence ID" value="XM_033531530.1"/>
</dbReference>
<evidence type="ECO:0000256" key="2">
    <source>
        <dbReference type="ARBA" id="ARBA00022630"/>
    </source>
</evidence>
<protein>
    <recommendedName>
        <fullName evidence="6">FAD/NAD(P)-binding domain-containing protein</fullName>
    </recommendedName>
</protein>
<sequence>MSSCVLNILVVGASPAGLELSHYILQNVLRELRTFDGAPAYRLILVNPLPIYIRSGSITRHSQEILSAAISPEAHSIIDIRRELAKYPHSQFEFVQGNVIAIEPSARHIAVELQIQDDLSDRRSLSVSSDGSKRTCNETSISNVEQIRTSRIPYHALIFATGSSVPNQLYVLPPTIAETLVVIEEAKRQLQCAKSIVVVGGGSAGCETAGAVALYFNKQRKSSKKPEKASQNIPQYAVEEHESIKIFDRKVHFEDKDEPPAYIEQTQKSTLFNPPKPSHKPSPAPSKSITLLSGNDRLLTKLPPTLAQKAEKQLRKLGVQVIHNIRQVSLTKNPDGTSSSILNNDSTTHADMIICATGGIPNTNFLPRSMLNSEGRVLTDGETLRVERPCLGERIYAIGSCASYWMGSGEDEYVPVPVLARNLVNDLLVHEFGLRTVKVEQASRGSCSTDGKSVQSLLGSILSEIVEEDGEDGKEGSIGGTRTSLSTDRLAKSTVSEPKAPGMLSRVQCVFGRKRETEQSTVLTKEEALAKINALQDAYYDQDYRVTQLVSITKTGGVGLIRGRRVPGCMVGILKRRRDRKLGKGKLEKEYRTGESFESN</sequence>
<name>A0A6A5Y9R9_9PLEO</name>
<dbReference type="PANTHER" id="PTHR43735">
    <property type="entry name" value="APOPTOSIS-INDUCING FACTOR 1"/>
    <property type="match status" value="1"/>
</dbReference>
<feature type="region of interest" description="Disordered" evidence="5">
    <location>
        <begin position="469"/>
        <end position="497"/>
    </location>
</feature>
<gene>
    <name evidence="7" type="ORF">BU24DRAFT_457316</name>
</gene>
<dbReference type="GO" id="GO:0005737">
    <property type="term" value="C:cytoplasm"/>
    <property type="evidence" value="ECO:0007669"/>
    <property type="project" value="TreeGrafter"/>
</dbReference>
<organism evidence="7 8">
    <name type="scientific">Aaosphaeria arxii CBS 175.79</name>
    <dbReference type="NCBI Taxonomy" id="1450172"/>
    <lineage>
        <taxon>Eukaryota</taxon>
        <taxon>Fungi</taxon>
        <taxon>Dikarya</taxon>
        <taxon>Ascomycota</taxon>
        <taxon>Pezizomycotina</taxon>
        <taxon>Dothideomycetes</taxon>
        <taxon>Pleosporomycetidae</taxon>
        <taxon>Pleosporales</taxon>
        <taxon>Pleosporales incertae sedis</taxon>
        <taxon>Aaosphaeria</taxon>
    </lineage>
</organism>
<dbReference type="PANTHER" id="PTHR43735:SF3">
    <property type="entry name" value="FERROPTOSIS SUPPRESSOR PROTEIN 1"/>
    <property type="match status" value="1"/>
</dbReference>
<dbReference type="Gene3D" id="3.50.50.100">
    <property type="match status" value="2"/>
</dbReference>
<reference evidence="7" key="1">
    <citation type="journal article" date="2020" name="Stud. Mycol.">
        <title>101 Dothideomycetes genomes: a test case for predicting lifestyles and emergence of pathogens.</title>
        <authorList>
            <person name="Haridas S."/>
            <person name="Albert R."/>
            <person name="Binder M."/>
            <person name="Bloem J."/>
            <person name="Labutti K."/>
            <person name="Salamov A."/>
            <person name="Andreopoulos B."/>
            <person name="Baker S."/>
            <person name="Barry K."/>
            <person name="Bills G."/>
            <person name="Bluhm B."/>
            <person name="Cannon C."/>
            <person name="Castanera R."/>
            <person name="Culley D."/>
            <person name="Daum C."/>
            <person name="Ezra D."/>
            <person name="Gonzalez J."/>
            <person name="Henrissat B."/>
            <person name="Kuo A."/>
            <person name="Liang C."/>
            <person name="Lipzen A."/>
            <person name="Lutzoni F."/>
            <person name="Magnuson J."/>
            <person name="Mondo S."/>
            <person name="Nolan M."/>
            <person name="Ohm R."/>
            <person name="Pangilinan J."/>
            <person name="Park H.-J."/>
            <person name="Ramirez L."/>
            <person name="Alfaro M."/>
            <person name="Sun H."/>
            <person name="Tritt A."/>
            <person name="Yoshinaga Y."/>
            <person name="Zwiers L.-H."/>
            <person name="Turgeon B."/>
            <person name="Goodwin S."/>
            <person name="Spatafora J."/>
            <person name="Crous P."/>
            <person name="Grigoriev I."/>
        </authorList>
    </citation>
    <scope>NUCLEOTIDE SEQUENCE</scope>
    <source>
        <strain evidence="7">CBS 175.79</strain>
    </source>
</reference>
<dbReference type="AlphaFoldDB" id="A0A6A5Y9R9"/>
<keyword evidence="3" id="KW-0274">FAD</keyword>